<keyword evidence="2" id="KW-1185">Reference proteome</keyword>
<reference evidence="1 2" key="2">
    <citation type="submission" date="2018-11" db="EMBL/GenBank/DDBJ databases">
        <authorList>
            <consortium name="Pathogen Informatics"/>
        </authorList>
    </citation>
    <scope>NUCLEOTIDE SEQUENCE [LARGE SCALE GENOMIC DNA]</scope>
</reference>
<gene>
    <name evidence="1" type="ORF">GPUH_LOCUS12923</name>
</gene>
<evidence type="ECO:0000313" key="3">
    <source>
        <dbReference type="WBParaSite" id="GPUH_0001293701-mRNA-1"/>
    </source>
</evidence>
<organism evidence="3">
    <name type="scientific">Gongylonema pulchrum</name>
    <dbReference type="NCBI Taxonomy" id="637853"/>
    <lineage>
        <taxon>Eukaryota</taxon>
        <taxon>Metazoa</taxon>
        <taxon>Ecdysozoa</taxon>
        <taxon>Nematoda</taxon>
        <taxon>Chromadorea</taxon>
        <taxon>Rhabditida</taxon>
        <taxon>Spirurina</taxon>
        <taxon>Spiruromorpha</taxon>
        <taxon>Spiruroidea</taxon>
        <taxon>Gongylonematidae</taxon>
        <taxon>Gongylonema</taxon>
    </lineage>
</organism>
<dbReference type="Proteomes" id="UP000271098">
    <property type="component" value="Unassembled WGS sequence"/>
</dbReference>
<reference evidence="3" key="1">
    <citation type="submission" date="2016-06" db="UniProtKB">
        <authorList>
            <consortium name="WormBaseParasite"/>
        </authorList>
    </citation>
    <scope>IDENTIFICATION</scope>
</reference>
<evidence type="ECO:0000313" key="2">
    <source>
        <dbReference type="Proteomes" id="UP000271098"/>
    </source>
</evidence>
<sequence>MLKELTATAYCNPSAIEIGSKSKHPLVIAQKLKDLKAKFRVCVYLASTSGNATVTLRAICASDYDHKNFMSKFEQLNETNYENMKDKYPSLATAIDQYREACDDQECSFDRFELSVTQWLSLLLYREERKTLARIFAAKENIPHVHFDFYSANFMLD</sequence>
<protein>
    <submittedName>
        <fullName evidence="3">DUF4297 domain-containing protein</fullName>
    </submittedName>
</protein>
<accession>A0A183DW32</accession>
<proteinExistence type="predicted"/>
<name>A0A183DW32_9BILA</name>
<dbReference type="AlphaFoldDB" id="A0A183DW32"/>
<dbReference type="EMBL" id="UYRT01079737">
    <property type="protein sequence ID" value="VDN21301.1"/>
    <property type="molecule type" value="Genomic_DNA"/>
</dbReference>
<evidence type="ECO:0000313" key="1">
    <source>
        <dbReference type="EMBL" id="VDN21301.1"/>
    </source>
</evidence>
<dbReference type="WBParaSite" id="GPUH_0001293701-mRNA-1">
    <property type="protein sequence ID" value="GPUH_0001293701-mRNA-1"/>
    <property type="gene ID" value="GPUH_0001293701"/>
</dbReference>